<keyword evidence="3" id="KW-1185">Reference proteome</keyword>
<gene>
    <name evidence="2" type="ORF">LTR36_002630</name>
</gene>
<feature type="region of interest" description="Disordered" evidence="1">
    <location>
        <begin position="485"/>
        <end position="516"/>
    </location>
</feature>
<feature type="region of interest" description="Disordered" evidence="1">
    <location>
        <begin position="308"/>
        <end position="330"/>
    </location>
</feature>
<evidence type="ECO:0000256" key="1">
    <source>
        <dbReference type="SAM" id="MobiDB-lite"/>
    </source>
</evidence>
<feature type="compositionally biased region" description="Polar residues" evidence="1">
    <location>
        <begin position="88"/>
        <end position="100"/>
    </location>
</feature>
<dbReference type="AlphaFoldDB" id="A0AAV9JK46"/>
<feature type="compositionally biased region" description="Pro residues" evidence="1">
    <location>
        <begin position="193"/>
        <end position="209"/>
    </location>
</feature>
<feature type="compositionally biased region" description="Low complexity" evidence="1">
    <location>
        <begin position="411"/>
        <end position="421"/>
    </location>
</feature>
<feature type="compositionally biased region" description="Polar residues" evidence="1">
    <location>
        <begin position="262"/>
        <end position="276"/>
    </location>
</feature>
<dbReference type="Proteomes" id="UP001324427">
    <property type="component" value="Unassembled WGS sequence"/>
</dbReference>
<accession>A0AAV9JK46</accession>
<organism evidence="2 3">
    <name type="scientific">Oleoguttula mirabilis</name>
    <dbReference type="NCBI Taxonomy" id="1507867"/>
    <lineage>
        <taxon>Eukaryota</taxon>
        <taxon>Fungi</taxon>
        <taxon>Dikarya</taxon>
        <taxon>Ascomycota</taxon>
        <taxon>Pezizomycotina</taxon>
        <taxon>Dothideomycetes</taxon>
        <taxon>Dothideomycetidae</taxon>
        <taxon>Mycosphaerellales</taxon>
        <taxon>Teratosphaeriaceae</taxon>
        <taxon>Oleoguttula</taxon>
    </lineage>
</organism>
<feature type="compositionally biased region" description="Basic residues" evidence="1">
    <location>
        <begin position="506"/>
        <end position="516"/>
    </location>
</feature>
<feature type="compositionally biased region" description="Polar residues" evidence="1">
    <location>
        <begin position="424"/>
        <end position="437"/>
    </location>
</feature>
<protein>
    <submittedName>
        <fullName evidence="2">Uncharacterized protein</fullName>
    </submittedName>
</protein>
<feature type="region of interest" description="Disordered" evidence="1">
    <location>
        <begin position="390"/>
        <end position="439"/>
    </location>
</feature>
<proteinExistence type="predicted"/>
<name>A0AAV9JK46_9PEZI</name>
<feature type="region of interest" description="Disordered" evidence="1">
    <location>
        <begin position="26"/>
        <end position="280"/>
    </location>
</feature>
<sequence>MLGFLTLKEPSTSAWEDFAEAQKKAAAQKGGRTMTVGMPGVSSQKLPDFVPKTNSKWDGLPNNARRKDADRSATARSTRDSTVSTSTLQTSRSGLSSISDKSGEVSPARRFGSLSSKPSRPQSAPVALSKRGSVQSSICVDEPRRVAYRAPAPTPTHPALRDNNVVTPWDEPPEPEEEHHRDSEGSAQTFLHPPSPPPMLPEPSSPLPTPELELPEILQPGDYAASLHMFTSSETSPRTPPGDGTHEPFAMATERYSYGKPSYQSADMEQSGTFWHSDTDNEDSADKIAMLPLPKAMNFSRPRVMPSAYRPADEEFPLGPTIDEEDEETDCFQPTLRDDAGRTSPFVFEHPAIHHRQASTWSYAASSTVPARSVSRSSGVTNVTTTTATTVAPPMRSPTFSDVPSESTRPSTAASNNTTATVYRRSSLSPIRSNSDADSIAPSEMSVQWTMSPKERLGLGGRVTRGAAADALPWEMEGPLRITSSGDVAAKRQSGLSQNAKEAGKMKRLSMRLGRR</sequence>
<evidence type="ECO:0000313" key="3">
    <source>
        <dbReference type="Proteomes" id="UP001324427"/>
    </source>
</evidence>
<feature type="compositionally biased region" description="Basic and acidic residues" evidence="1">
    <location>
        <begin position="65"/>
        <end position="79"/>
    </location>
</feature>
<evidence type="ECO:0000313" key="2">
    <source>
        <dbReference type="EMBL" id="KAK4545677.1"/>
    </source>
</evidence>
<feature type="compositionally biased region" description="Polar residues" evidence="1">
    <location>
        <begin position="398"/>
        <end position="410"/>
    </location>
</feature>
<reference evidence="2 3" key="1">
    <citation type="submission" date="2021-11" db="EMBL/GenBank/DDBJ databases">
        <title>Black yeast isolated from Biological Soil Crust.</title>
        <authorList>
            <person name="Kurbessoian T."/>
        </authorList>
    </citation>
    <scope>NUCLEOTIDE SEQUENCE [LARGE SCALE GENOMIC DNA]</scope>
    <source>
        <strain evidence="2 3">CCFEE 5522</strain>
    </source>
</reference>
<dbReference type="EMBL" id="JAVFHQ010000018">
    <property type="protein sequence ID" value="KAK4545677.1"/>
    <property type="molecule type" value="Genomic_DNA"/>
</dbReference>
<feature type="compositionally biased region" description="Polar residues" evidence="1">
    <location>
        <begin position="113"/>
        <end position="122"/>
    </location>
</feature>
<comment type="caution">
    <text evidence="2">The sequence shown here is derived from an EMBL/GenBank/DDBJ whole genome shotgun (WGS) entry which is preliminary data.</text>
</comment>